<evidence type="ECO:0000259" key="1">
    <source>
        <dbReference type="Pfam" id="PF04321"/>
    </source>
</evidence>
<accession>A0A6J7SHC2</accession>
<protein>
    <submittedName>
        <fullName evidence="3">Unannotated protein</fullName>
    </submittedName>
</protein>
<dbReference type="EMBL" id="CAFBMC010000085">
    <property type="protein sequence ID" value="CAB4906914.1"/>
    <property type="molecule type" value="Genomic_DNA"/>
</dbReference>
<dbReference type="SUPFAM" id="SSF51735">
    <property type="entry name" value="NAD(P)-binding Rossmann-fold domains"/>
    <property type="match status" value="1"/>
</dbReference>
<organism evidence="3">
    <name type="scientific">freshwater metagenome</name>
    <dbReference type="NCBI Taxonomy" id="449393"/>
    <lineage>
        <taxon>unclassified sequences</taxon>
        <taxon>metagenomes</taxon>
        <taxon>ecological metagenomes</taxon>
    </lineage>
</organism>
<dbReference type="PROSITE" id="PS00697">
    <property type="entry name" value="DNA_LIGASE_A1"/>
    <property type="match status" value="1"/>
</dbReference>
<dbReference type="EMBL" id="CAFBPZ010000083">
    <property type="protein sequence ID" value="CAB5040547.1"/>
    <property type="molecule type" value="Genomic_DNA"/>
</dbReference>
<dbReference type="PANTHER" id="PTHR10491">
    <property type="entry name" value="DTDP-4-DEHYDRORHAMNOSE REDUCTASE"/>
    <property type="match status" value="1"/>
</dbReference>
<dbReference type="InterPro" id="IPR029903">
    <property type="entry name" value="RmlD-like-bd"/>
</dbReference>
<feature type="domain" description="RmlD-like substrate binding" evidence="1">
    <location>
        <begin position="5"/>
        <end position="289"/>
    </location>
</feature>
<dbReference type="GO" id="GO:0003909">
    <property type="term" value="F:DNA ligase activity"/>
    <property type="evidence" value="ECO:0007669"/>
    <property type="project" value="InterPro"/>
</dbReference>
<proteinExistence type="predicted"/>
<gene>
    <name evidence="2" type="ORF">UFOPK3495_01323</name>
    <name evidence="3" type="ORF">UFOPK4237_01161</name>
</gene>
<sequence length="304" mass="32820">MQTWLVTGANGFLGSNIGAGLKGKAHLVGMARSAPASGLFDSFHQCDITDEIAVRAYLEVLNPDVVINTAAVANHEICEHQPALAHEINIGVAQSVASISKDIHARFIHISTDAVFDGGAGNYSELDDPNPFSVYGQTKLDGERAVLERNAQALITRTNFFGWSPSGSKSILEFFVHSLREGKQVKGFTDFTVTSIYAQQLVEVLWQLAYSPAFGLIHVGSSDSLSKYEFGLTVAKEFELDASLITQSLASTGNVSVRRARDLSLNTARLTEVMGFSPPTQLDGIRCAFQQEDVLAKLISGQPN</sequence>
<evidence type="ECO:0000313" key="3">
    <source>
        <dbReference type="EMBL" id="CAB5040547.1"/>
    </source>
</evidence>
<dbReference type="Pfam" id="PF04321">
    <property type="entry name" value="RmlD_sub_bind"/>
    <property type="match status" value="1"/>
</dbReference>
<dbReference type="CDD" id="cd05254">
    <property type="entry name" value="dTDP_HR_like_SDR_e"/>
    <property type="match status" value="1"/>
</dbReference>
<dbReference type="InterPro" id="IPR005913">
    <property type="entry name" value="dTDP_dehydrorham_reduct"/>
</dbReference>
<dbReference type="Gene3D" id="3.40.50.720">
    <property type="entry name" value="NAD(P)-binding Rossmann-like Domain"/>
    <property type="match status" value="1"/>
</dbReference>
<dbReference type="AlphaFoldDB" id="A0A6J7SHC2"/>
<name>A0A6J7SHC2_9ZZZZ</name>
<evidence type="ECO:0000313" key="2">
    <source>
        <dbReference type="EMBL" id="CAB4906914.1"/>
    </source>
</evidence>
<reference evidence="3" key="1">
    <citation type="submission" date="2020-05" db="EMBL/GenBank/DDBJ databases">
        <authorList>
            <person name="Chiriac C."/>
            <person name="Salcher M."/>
            <person name="Ghai R."/>
            <person name="Kavagutti S V."/>
        </authorList>
    </citation>
    <scope>NUCLEOTIDE SEQUENCE</scope>
</reference>
<dbReference type="InterPro" id="IPR016059">
    <property type="entry name" value="DNA_ligase_ATP-dep_CS"/>
</dbReference>
<dbReference type="PANTHER" id="PTHR10491:SF4">
    <property type="entry name" value="METHIONINE ADENOSYLTRANSFERASE 2 SUBUNIT BETA"/>
    <property type="match status" value="1"/>
</dbReference>
<dbReference type="InterPro" id="IPR036291">
    <property type="entry name" value="NAD(P)-bd_dom_sf"/>
</dbReference>